<dbReference type="Proteomes" id="UP000468581">
    <property type="component" value="Unassembled WGS sequence"/>
</dbReference>
<dbReference type="NCBIfam" id="NF007773">
    <property type="entry name" value="PRK10459.1"/>
    <property type="match status" value="1"/>
</dbReference>
<proteinExistence type="inferred from homology"/>
<keyword evidence="4 7" id="KW-0812">Transmembrane</keyword>
<feature type="transmembrane region" description="Helical" evidence="7">
    <location>
        <begin position="171"/>
        <end position="193"/>
    </location>
</feature>
<dbReference type="InterPro" id="IPR050833">
    <property type="entry name" value="Poly_Biosynth_Transport"/>
</dbReference>
<feature type="transmembrane region" description="Helical" evidence="7">
    <location>
        <begin position="330"/>
        <end position="351"/>
    </location>
</feature>
<feature type="transmembrane region" description="Helical" evidence="7">
    <location>
        <begin position="12"/>
        <end position="36"/>
    </location>
</feature>
<keyword evidence="3" id="KW-1003">Cell membrane</keyword>
<evidence type="ECO:0000256" key="2">
    <source>
        <dbReference type="ARBA" id="ARBA00007430"/>
    </source>
</evidence>
<dbReference type="EMBL" id="JAABOO010000001">
    <property type="protein sequence ID" value="NER13250.1"/>
    <property type="molecule type" value="Genomic_DNA"/>
</dbReference>
<feature type="transmembrane region" description="Helical" evidence="7">
    <location>
        <begin position="299"/>
        <end position="318"/>
    </location>
</feature>
<evidence type="ECO:0000256" key="6">
    <source>
        <dbReference type="ARBA" id="ARBA00023136"/>
    </source>
</evidence>
<feature type="transmembrane region" description="Helical" evidence="7">
    <location>
        <begin position="114"/>
        <end position="133"/>
    </location>
</feature>
<feature type="transmembrane region" description="Helical" evidence="7">
    <location>
        <begin position="145"/>
        <end position="165"/>
    </location>
</feature>
<keyword evidence="6 7" id="KW-0472">Membrane</keyword>
<dbReference type="RefSeq" id="WP_163606244.1">
    <property type="nucleotide sequence ID" value="NZ_JAABOO010000001.1"/>
</dbReference>
<dbReference type="CDD" id="cd13127">
    <property type="entry name" value="MATE_tuaB_like"/>
    <property type="match status" value="1"/>
</dbReference>
<comment type="caution">
    <text evidence="8">The sequence shown here is derived from an EMBL/GenBank/DDBJ whole genome shotgun (WGS) entry which is preliminary data.</text>
</comment>
<dbReference type="PANTHER" id="PTHR30250">
    <property type="entry name" value="PST FAMILY PREDICTED COLANIC ACID TRANSPORTER"/>
    <property type="match status" value="1"/>
</dbReference>
<evidence type="ECO:0000256" key="5">
    <source>
        <dbReference type="ARBA" id="ARBA00022989"/>
    </source>
</evidence>
<comment type="similarity">
    <text evidence="2">Belongs to the polysaccharide synthase family.</text>
</comment>
<reference evidence="8 9" key="1">
    <citation type="submission" date="2020-01" db="EMBL/GenBank/DDBJ databases">
        <title>Leptobacterium flavescens.</title>
        <authorList>
            <person name="Wang G."/>
        </authorList>
    </citation>
    <scope>NUCLEOTIDE SEQUENCE [LARGE SCALE GENOMIC DNA]</scope>
    <source>
        <strain evidence="8 9">KCTC 22160</strain>
    </source>
</reference>
<sequence>MNSIKKQVVSSVKWTTVGTVVNAIAALLKISILARFLDKSDFGLMALVTFVMGFMNLFNDMGLTSAILHKQKITKNEYASLYWFNLGFSIILYALLFLIAPLVANFYDEPELNVLIQLLGLNLIISALGRIFKTIESKHLLFKEITIFEIIAAVSSLLFAVYLAANDYGVLSLVYSALLQYLIQNVLYFSFGIKKYGLLRHFKLAETKPFIKIGVYQVGGQVINYFNRDLDILIIGKFFNQDILGGYSLAKQLVFRPAQILNPILVKVASPALAKFQSHKELLKENYLKLIGIVSKINIFVYAVTIIFAPILVQIFYGKGFDEVIPLLRILSIYMVFRAIGNPIGSLVIATGKTHLEFIWNCITFLIIPVFIFVGAGFGITYVAWALNIAMAILFYPSWKLLVNRMTGASFKEYLWAIIKPSIK</sequence>
<dbReference type="Pfam" id="PF13440">
    <property type="entry name" value="Polysacc_synt_3"/>
    <property type="match status" value="1"/>
</dbReference>
<evidence type="ECO:0000313" key="9">
    <source>
        <dbReference type="Proteomes" id="UP000468581"/>
    </source>
</evidence>
<dbReference type="PANTHER" id="PTHR30250:SF10">
    <property type="entry name" value="LIPOPOLYSACCHARIDE BIOSYNTHESIS PROTEIN WZXC"/>
    <property type="match status" value="1"/>
</dbReference>
<evidence type="ECO:0000256" key="1">
    <source>
        <dbReference type="ARBA" id="ARBA00004651"/>
    </source>
</evidence>
<keyword evidence="5 7" id="KW-1133">Transmembrane helix</keyword>
<feature type="transmembrane region" description="Helical" evidence="7">
    <location>
        <begin position="42"/>
        <end position="59"/>
    </location>
</feature>
<evidence type="ECO:0000256" key="7">
    <source>
        <dbReference type="SAM" id="Phobius"/>
    </source>
</evidence>
<dbReference type="GO" id="GO:0005886">
    <property type="term" value="C:plasma membrane"/>
    <property type="evidence" value="ECO:0007669"/>
    <property type="project" value="UniProtKB-SubCell"/>
</dbReference>
<organism evidence="8 9">
    <name type="scientific">Leptobacterium flavescens</name>
    <dbReference type="NCBI Taxonomy" id="472055"/>
    <lineage>
        <taxon>Bacteria</taxon>
        <taxon>Pseudomonadati</taxon>
        <taxon>Bacteroidota</taxon>
        <taxon>Flavobacteriia</taxon>
        <taxon>Flavobacteriales</taxon>
        <taxon>Flavobacteriaceae</taxon>
        <taxon>Leptobacterium</taxon>
    </lineage>
</organism>
<evidence type="ECO:0000256" key="4">
    <source>
        <dbReference type="ARBA" id="ARBA00022692"/>
    </source>
</evidence>
<feature type="transmembrane region" description="Helical" evidence="7">
    <location>
        <begin position="358"/>
        <end position="376"/>
    </location>
</feature>
<name>A0A6P0ULF5_9FLAO</name>
<gene>
    <name evidence="8" type="ORF">GWK08_07350</name>
</gene>
<comment type="subcellular location">
    <subcellularLocation>
        <location evidence="1">Cell membrane</location>
        <topology evidence="1">Multi-pass membrane protein</topology>
    </subcellularLocation>
</comment>
<keyword evidence="9" id="KW-1185">Reference proteome</keyword>
<evidence type="ECO:0000313" key="8">
    <source>
        <dbReference type="EMBL" id="NER13250.1"/>
    </source>
</evidence>
<protein>
    <submittedName>
        <fullName evidence="8">MOP flippase family protein</fullName>
    </submittedName>
</protein>
<feature type="transmembrane region" description="Helical" evidence="7">
    <location>
        <begin position="382"/>
        <end position="402"/>
    </location>
</feature>
<evidence type="ECO:0000256" key="3">
    <source>
        <dbReference type="ARBA" id="ARBA00022475"/>
    </source>
</evidence>
<accession>A0A6P0ULF5</accession>
<feature type="transmembrane region" description="Helical" evidence="7">
    <location>
        <begin position="80"/>
        <end position="102"/>
    </location>
</feature>
<dbReference type="AlphaFoldDB" id="A0A6P0ULF5"/>